<gene>
    <name evidence="2" type="ORF">M0R45_031883</name>
</gene>
<name>A0AAW1WEZ2_RUBAR</name>
<comment type="caution">
    <text evidence="2">The sequence shown here is derived from an EMBL/GenBank/DDBJ whole genome shotgun (WGS) entry which is preliminary data.</text>
</comment>
<dbReference type="InterPro" id="IPR002083">
    <property type="entry name" value="MATH/TRAF_dom"/>
</dbReference>
<organism evidence="2 3">
    <name type="scientific">Rubus argutus</name>
    <name type="common">Southern blackberry</name>
    <dbReference type="NCBI Taxonomy" id="59490"/>
    <lineage>
        <taxon>Eukaryota</taxon>
        <taxon>Viridiplantae</taxon>
        <taxon>Streptophyta</taxon>
        <taxon>Embryophyta</taxon>
        <taxon>Tracheophyta</taxon>
        <taxon>Spermatophyta</taxon>
        <taxon>Magnoliopsida</taxon>
        <taxon>eudicotyledons</taxon>
        <taxon>Gunneridae</taxon>
        <taxon>Pentapetalae</taxon>
        <taxon>rosids</taxon>
        <taxon>fabids</taxon>
        <taxon>Rosales</taxon>
        <taxon>Rosaceae</taxon>
        <taxon>Rosoideae</taxon>
        <taxon>Rosoideae incertae sedis</taxon>
        <taxon>Rubus</taxon>
    </lineage>
</organism>
<evidence type="ECO:0000313" key="3">
    <source>
        <dbReference type="Proteomes" id="UP001457282"/>
    </source>
</evidence>
<evidence type="ECO:0000313" key="2">
    <source>
        <dbReference type="EMBL" id="KAK9923465.1"/>
    </source>
</evidence>
<accession>A0AAW1WEZ2</accession>
<dbReference type="PANTHER" id="PTHR46162">
    <property type="entry name" value="TRAF-LIKE FAMILY PROTEIN"/>
    <property type="match status" value="1"/>
</dbReference>
<dbReference type="CDD" id="cd00121">
    <property type="entry name" value="MATH"/>
    <property type="match status" value="1"/>
</dbReference>
<keyword evidence="3" id="KW-1185">Reference proteome</keyword>
<protein>
    <recommendedName>
        <fullName evidence="1">MATH domain-containing protein</fullName>
    </recommendedName>
</protein>
<dbReference type="EMBL" id="JBEDUW010000006">
    <property type="protein sequence ID" value="KAK9923465.1"/>
    <property type="molecule type" value="Genomic_DNA"/>
</dbReference>
<dbReference type="Proteomes" id="UP001457282">
    <property type="component" value="Unassembled WGS sequence"/>
</dbReference>
<dbReference type="SUPFAM" id="SSF49599">
    <property type="entry name" value="TRAF domain-like"/>
    <property type="match status" value="1"/>
</dbReference>
<sequence>MAISLMTHVNLERRSLYLKREEKTKERRVSMNLNTIMYKYVWKVADFSKLNAESYYSTPFMAGDQKYCTWKLLIYPKGNNIGTGSHLSVYLFLDNTQFPTGAKIFAEFTIRIIDQNHGKHCSFQTNYWFDAIWVVLVEAEITIRGISVPGISTL</sequence>
<dbReference type="PROSITE" id="PS50144">
    <property type="entry name" value="MATH"/>
    <property type="match status" value="1"/>
</dbReference>
<dbReference type="AlphaFoldDB" id="A0AAW1WEZ2"/>
<reference evidence="2 3" key="1">
    <citation type="journal article" date="2023" name="G3 (Bethesda)">
        <title>A chromosome-length genome assembly and annotation of blackberry (Rubus argutus, cv. 'Hillquist').</title>
        <authorList>
            <person name="Bruna T."/>
            <person name="Aryal R."/>
            <person name="Dudchenko O."/>
            <person name="Sargent D.J."/>
            <person name="Mead D."/>
            <person name="Buti M."/>
            <person name="Cavallini A."/>
            <person name="Hytonen T."/>
            <person name="Andres J."/>
            <person name="Pham M."/>
            <person name="Weisz D."/>
            <person name="Mascagni F."/>
            <person name="Usai G."/>
            <person name="Natali L."/>
            <person name="Bassil N."/>
            <person name="Fernandez G.E."/>
            <person name="Lomsadze A."/>
            <person name="Armour M."/>
            <person name="Olukolu B."/>
            <person name="Poorten T."/>
            <person name="Britton C."/>
            <person name="Davik J."/>
            <person name="Ashrafi H."/>
            <person name="Aiden E.L."/>
            <person name="Borodovsky M."/>
            <person name="Worthington M."/>
        </authorList>
    </citation>
    <scope>NUCLEOTIDE SEQUENCE [LARGE SCALE GENOMIC DNA]</scope>
    <source>
        <strain evidence="2">PI 553951</strain>
    </source>
</reference>
<dbReference type="InterPro" id="IPR008974">
    <property type="entry name" value="TRAF-like"/>
</dbReference>
<proteinExistence type="predicted"/>
<dbReference type="SMART" id="SM00061">
    <property type="entry name" value="MATH"/>
    <property type="match status" value="1"/>
</dbReference>
<dbReference type="Pfam" id="PF22486">
    <property type="entry name" value="MATH_2"/>
    <property type="match status" value="1"/>
</dbReference>
<evidence type="ECO:0000259" key="1">
    <source>
        <dbReference type="PROSITE" id="PS50144"/>
    </source>
</evidence>
<dbReference type="Gene3D" id="2.60.210.10">
    <property type="entry name" value="Apoptosis, Tumor Necrosis Factor Receptor Associated Protein 2, Chain A"/>
    <property type="match status" value="1"/>
</dbReference>
<dbReference type="PANTHER" id="PTHR46162:SF2">
    <property type="entry name" value="ANKYRIN REPEAT-CONTAINING PROTEIN-RELATED"/>
    <property type="match status" value="1"/>
</dbReference>
<feature type="domain" description="MATH" evidence="1">
    <location>
        <begin position="37"/>
        <end position="154"/>
    </location>
</feature>